<dbReference type="GO" id="GO:0003723">
    <property type="term" value="F:RNA binding"/>
    <property type="evidence" value="ECO:0007669"/>
    <property type="project" value="UniProtKB-UniRule"/>
</dbReference>
<comment type="cofactor">
    <cofactor evidence="3">
        <name>Mg(2+)</name>
        <dbReference type="ChEBI" id="CHEBI:18420"/>
    </cofactor>
</comment>
<dbReference type="InterPro" id="IPR023160">
    <property type="entry name" value="RNase_HII_hlx-loop-hlx_cap_dom"/>
</dbReference>
<accession>A0AAN6JAY7</accession>
<comment type="caution">
    <text evidence="19">The sequence shown here is derived from an EMBL/GenBank/DDBJ whole genome shotgun (WGS) entry which is preliminary data.</text>
</comment>
<dbReference type="FunFam" id="3.30.420.10:FF:000016">
    <property type="entry name" value="Ribonuclease"/>
    <property type="match status" value="1"/>
</dbReference>
<dbReference type="InterPro" id="IPR024567">
    <property type="entry name" value="RNase_HII/HIII_dom"/>
</dbReference>
<evidence type="ECO:0000256" key="10">
    <source>
        <dbReference type="ARBA" id="ARBA00022833"/>
    </source>
</evidence>
<keyword evidence="6" id="KW-0479">Metal-binding</keyword>
<dbReference type="GO" id="GO:0006307">
    <property type="term" value="P:DNA alkylation repair"/>
    <property type="evidence" value="ECO:0007669"/>
    <property type="project" value="InterPro"/>
</dbReference>
<evidence type="ECO:0000256" key="8">
    <source>
        <dbReference type="ARBA" id="ARBA00022771"/>
    </source>
</evidence>
<evidence type="ECO:0000256" key="4">
    <source>
        <dbReference type="ARBA" id="ARBA00007058"/>
    </source>
</evidence>
<evidence type="ECO:0000256" key="2">
    <source>
        <dbReference type="ARBA" id="ARBA00001936"/>
    </source>
</evidence>
<dbReference type="PANTHER" id="PTHR31212">
    <property type="entry name" value="ALPHA-KETOGLUTARATE-DEPENDENT DIOXYGENASE ALKB HOMOLOG 3"/>
    <property type="match status" value="1"/>
</dbReference>
<dbReference type="PANTHER" id="PTHR31212:SF4">
    <property type="entry name" value="ALPHA-KETOGLUTARATE-DEPENDENT DIOXYGENASE ALKB HOMOLOG 3"/>
    <property type="match status" value="1"/>
</dbReference>
<keyword evidence="8 12" id="KW-0863">Zinc-finger</keyword>
<dbReference type="SUPFAM" id="SSF53098">
    <property type="entry name" value="Ribonuclease H-like"/>
    <property type="match status" value="1"/>
</dbReference>
<evidence type="ECO:0000256" key="9">
    <source>
        <dbReference type="ARBA" id="ARBA00022801"/>
    </source>
</evidence>
<protein>
    <recommendedName>
        <fullName evidence="13">Ribonuclease</fullName>
        <ecNumber evidence="13">3.1.26.4</ecNumber>
    </recommendedName>
</protein>
<dbReference type="Gene3D" id="2.60.120.590">
    <property type="entry name" value="Alpha-ketoglutarate-dependent dioxygenase AlkB-like"/>
    <property type="match status" value="1"/>
</dbReference>
<dbReference type="CDD" id="cd07181">
    <property type="entry name" value="RNase_HII_eukaryota_like"/>
    <property type="match status" value="1"/>
</dbReference>
<dbReference type="FunFam" id="2.60.120.590:FF:000010">
    <property type="entry name" value="GRF zinc finger domain protein"/>
    <property type="match status" value="1"/>
</dbReference>
<evidence type="ECO:0000259" key="15">
    <source>
        <dbReference type="PROSITE" id="PS51140"/>
    </source>
</evidence>
<name>A0AAN6JAY7_9PEZI</name>
<dbReference type="InterPro" id="IPR003892">
    <property type="entry name" value="CUE"/>
</dbReference>
<dbReference type="FunFam" id="1.10.10.460:FF:000001">
    <property type="entry name" value="Ribonuclease"/>
    <property type="match status" value="1"/>
</dbReference>
<dbReference type="Proteomes" id="UP001168146">
    <property type="component" value="Unassembled WGS sequence"/>
</dbReference>
<dbReference type="InterPro" id="IPR027450">
    <property type="entry name" value="AlkB-like"/>
</dbReference>
<evidence type="ECO:0000259" key="18">
    <source>
        <dbReference type="PROSITE" id="PS51999"/>
    </source>
</evidence>
<dbReference type="InterPro" id="IPR036397">
    <property type="entry name" value="RNaseH_sf"/>
</dbReference>
<feature type="compositionally biased region" description="Basic residues" evidence="14">
    <location>
        <begin position="1"/>
        <end position="11"/>
    </location>
</feature>
<sequence>MEAFISRKRRKLAPEAAPSLKTTDEDDDRESTDFKLAVLESLHPDWSRELLLDSLLACDGSVERVSEALLLPAKTGPPPRRPAINGQQSSLVSYARPASSGGTARSPLKKVLTQKGKTLHLFTPEDVEAHTPCSIIHNFLPQDVAGALLRELLAEAPSFTKDTFQLFDRTVESPHSMRFYVDSLGEAQEQKTKYVYNGSYISDVAQTTPEMLKVSALVRAAVNEEIQHRTRRFHPDGRKLKFQSPEKWQPNASFVNSYDGPKESVGYHSDQLTYLGPRAVIGSLSLGVAREFRVRRIVPKVDAPSADSQGQIAIHLPHNSLLVMHAEMQEEWKHSVAPAQAIDPHPLAGNKRLNVTYRCYKEYLHPNYTPRCKCDVPAVLRCVQKRAATRGRYMWMCHSGYTPGQTGCSYFEWAAFDDDGPMVYGLFYLPLPLHHSLLAQTHHFDDSKVLTPTVRSDLVSTLCSPSTDLYQHCGWATRTMSARDITAAQLRANGAYNLNAQAMDATIDLIQQVLDQGVNVREVYIDTIGPPATYQKKLERVFPSLQVTVAKKADSLYPCVSAASVCAKVTRDAALDVLYSTYARPEEQGVVAWGSGYPSDARCTSWLKGNMHPLFGWGNECRFSWGTAKELLESKGAPCRMDWPKPEEDGDNMKLTGFLTEAEEEEKEDGMATWFGRRVAAEVF</sequence>
<proteinExistence type="inferred from homology"/>
<dbReference type="PROSITE" id="PS51471">
    <property type="entry name" value="FE2OG_OXY"/>
    <property type="match status" value="1"/>
</dbReference>
<feature type="domain" description="RNase H type-2" evidence="17">
    <location>
        <begin position="405"/>
        <end position="637"/>
    </location>
</feature>
<evidence type="ECO:0000259" key="16">
    <source>
        <dbReference type="PROSITE" id="PS51471"/>
    </source>
</evidence>
<dbReference type="GO" id="GO:0043130">
    <property type="term" value="F:ubiquitin binding"/>
    <property type="evidence" value="ECO:0007669"/>
    <property type="project" value="InterPro"/>
</dbReference>
<comment type="caution">
    <text evidence="11">Lacks conserved residue(s) required for the propagation of feature annotation.</text>
</comment>
<feature type="domain" description="CUE" evidence="15">
    <location>
        <begin position="31"/>
        <end position="73"/>
    </location>
</feature>
<dbReference type="InterPro" id="IPR037151">
    <property type="entry name" value="AlkB-like_sf"/>
</dbReference>
<dbReference type="PROSITE" id="PS51140">
    <property type="entry name" value="CUE"/>
    <property type="match status" value="1"/>
</dbReference>
<dbReference type="AlphaFoldDB" id="A0AAN6JAY7"/>
<dbReference type="GO" id="GO:0006401">
    <property type="term" value="P:RNA catabolic process"/>
    <property type="evidence" value="ECO:0007669"/>
    <property type="project" value="UniProtKB-ARBA"/>
</dbReference>
<dbReference type="Pfam" id="PF13532">
    <property type="entry name" value="2OG-FeII_Oxy_2"/>
    <property type="match status" value="1"/>
</dbReference>
<keyword evidence="5 13" id="KW-0540">Nuclease</keyword>
<keyword evidence="9 13" id="KW-0378">Hydrolase</keyword>
<comment type="catalytic activity">
    <reaction evidence="1 13">
        <text>Endonucleolytic cleavage to 5'-phosphomonoester.</text>
        <dbReference type="EC" id="3.1.26.4"/>
    </reaction>
</comment>
<organism evidence="19 20">
    <name type="scientific">Friedmanniomyces endolithicus</name>
    <dbReference type="NCBI Taxonomy" id="329885"/>
    <lineage>
        <taxon>Eukaryota</taxon>
        <taxon>Fungi</taxon>
        <taxon>Dikarya</taxon>
        <taxon>Ascomycota</taxon>
        <taxon>Pezizomycotina</taxon>
        <taxon>Dothideomycetes</taxon>
        <taxon>Dothideomycetidae</taxon>
        <taxon>Mycosphaerellales</taxon>
        <taxon>Teratosphaeriaceae</taxon>
        <taxon>Friedmanniomyces</taxon>
    </lineage>
</organism>
<dbReference type="Pfam" id="PF01351">
    <property type="entry name" value="RNase_HII"/>
    <property type="match status" value="1"/>
</dbReference>
<dbReference type="InterPro" id="IPR012337">
    <property type="entry name" value="RNaseH-like_sf"/>
</dbReference>
<evidence type="ECO:0000259" key="17">
    <source>
        <dbReference type="PROSITE" id="PS51975"/>
    </source>
</evidence>
<reference evidence="19" key="1">
    <citation type="submission" date="2021-12" db="EMBL/GenBank/DDBJ databases">
        <title>Black yeast isolated from Biological Soil Crust.</title>
        <authorList>
            <person name="Kurbessoian T."/>
        </authorList>
    </citation>
    <scope>NUCLEOTIDE SEQUENCE</scope>
    <source>
        <strain evidence="19">CCFEE 5208</strain>
    </source>
</reference>
<dbReference type="InterPro" id="IPR005123">
    <property type="entry name" value="Oxoglu/Fe-dep_dioxygenase_dom"/>
</dbReference>
<keyword evidence="7 13" id="KW-0255">Endonuclease</keyword>
<feature type="region of interest" description="Disordered" evidence="14">
    <location>
        <begin position="1"/>
        <end position="31"/>
    </location>
</feature>
<evidence type="ECO:0000313" key="20">
    <source>
        <dbReference type="Proteomes" id="UP001168146"/>
    </source>
</evidence>
<dbReference type="PROSITE" id="PS51975">
    <property type="entry name" value="RNASE_H_2"/>
    <property type="match status" value="1"/>
</dbReference>
<dbReference type="CDD" id="cd14279">
    <property type="entry name" value="CUE"/>
    <property type="match status" value="1"/>
</dbReference>
<evidence type="ECO:0000256" key="1">
    <source>
        <dbReference type="ARBA" id="ARBA00000077"/>
    </source>
</evidence>
<dbReference type="EC" id="3.1.26.4" evidence="13"/>
<evidence type="ECO:0000256" key="6">
    <source>
        <dbReference type="ARBA" id="ARBA00022723"/>
    </source>
</evidence>
<comment type="similarity">
    <text evidence="4">Belongs to the RNase HII family. Eukaryotic subfamily.</text>
</comment>
<evidence type="ECO:0000256" key="11">
    <source>
        <dbReference type="PROSITE-ProRule" id="PRU01319"/>
    </source>
</evidence>
<dbReference type="EMBL" id="JASUXU010000014">
    <property type="protein sequence ID" value="KAK0322907.1"/>
    <property type="molecule type" value="Genomic_DNA"/>
</dbReference>
<dbReference type="PROSITE" id="PS51999">
    <property type="entry name" value="ZF_GRF"/>
    <property type="match status" value="1"/>
</dbReference>
<feature type="domain" description="GRF-type" evidence="18">
    <location>
        <begin position="372"/>
        <end position="417"/>
    </location>
</feature>
<evidence type="ECO:0000256" key="5">
    <source>
        <dbReference type="ARBA" id="ARBA00022722"/>
    </source>
</evidence>
<dbReference type="GO" id="GO:0006260">
    <property type="term" value="P:DNA replication"/>
    <property type="evidence" value="ECO:0007669"/>
    <property type="project" value="UniProtKB-ARBA"/>
</dbReference>
<dbReference type="SUPFAM" id="SSF51197">
    <property type="entry name" value="Clavaminate synthase-like"/>
    <property type="match status" value="1"/>
</dbReference>
<evidence type="ECO:0000313" key="19">
    <source>
        <dbReference type="EMBL" id="KAK0322907.1"/>
    </source>
</evidence>
<evidence type="ECO:0000256" key="7">
    <source>
        <dbReference type="ARBA" id="ARBA00022759"/>
    </source>
</evidence>
<dbReference type="InterPro" id="IPR010666">
    <property type="entry name" value="Znf_GRF"/>
</dbReference>
<dbReference type="Gene3D" id="1.10.10.460">
    <property type="entry name" value="Ribonuclease hii. Domain 2"/>
    <property type="match status" value="1"/>
</dbReference>
<dbReference type="GO" id="GO:0004523">
    <property type="term" value="F:RNA-DNA hybrid ribonuclease activity"/>
    <property type="evidence" value="ECO:0007669"/>
    <property type="project" value="UniProtKB-EC"/>
</dbReference>
<evidence type="ECO:0000256" key="3">
    <source>
        <dbReference type="ARBA" id="ARBA00001946"/>
    </source>
</evidence>
<evidence type="ECO:0000256" key="12">
    <source>
        <dbReference type="PROSITE-ProRule" id="PRU01343"/>
    </source>
</evidence>
<comment type="cofactor">
    <cofactor evidence="2">
        <name>Mn(2+)</name>
        <dbReference type="ChEBI" id="CHEBI:29035"/>
    </cofactor>
</comment>
<dbReference type="InterPro" id="IPR032854">
    <property type="entry name" value="ALKBH3"/>
</dbReference>
<feature type="domain" description="Fe2OG dioxygenase" evidence="16">
    <location>
        <begin position="249"/>
        <end position="361"/>
    </location>
</feature>
<dbReference type="GO" id="GO:0051213">
    <property type="term" value="F:dioxygenase activity"/>
    <property type="evidence" value="ECO:0007669"/>
    <property type="project" value="InterPro"/>
</dbReference>
<keyword evidence="10" id="KW-0862">Zinc</keyword>
<comment type="function">
    <text evidence="13">Endonuclease that specifically degrades the RNA of RNA-DNA hybrids.</text>
</comment>
<gene>
    <name evidence="19" type="ORF">LTR82_005835</name>
</gene>
<dbReference type="Gene3D" id="3.30.420.10">
    <property type="entry name" value="Ribonuclease H-like superfamily/Ribonuclease H"/>
    <property type="match status" value="1"/>
</dbReference>
<evidence type="ECO:0000256" key="14">
    <source>
        <dbReference type="SAM" id="MobiDB-lite"/>
    </source>
</evidence>
<dbReference type="GO" id="GO:0008270">
    <property type="term" value="F:zinc ion binding"/>
    <property type="evidence" value="ECO:0007669"/>
    <property type="project" value="UniProtKB-KW"/>
</dbReference>
<evidence type="ECO:0000256" key="13">
    <source>
        <dbReference type="RuleBase" id="RU003515"/>
    </source>
</evidence>